<dbReference type="InterPro" id="IPR029058">
    <property type="entry name" value="AB_hydrolase_fold"/>
</dbReference>
<evidence type="ECO:0000259" key="2">
    <source>
        <dbReference type="Pfam" id="PF07859"/>
    </source>
</evidence>
<dbReference type="PANTHER" id="PTHR48081">
    <property type="entry name" value="AB HYDROLASE SUPERFAMILY PROTEIN C4A8.06C"/>
    <property type="match status" value="1"/>
</dbReference>
<accession>A0ABR1GJR9</accession>
<dbReference type="Pfam" id="PF07859">
    <property type="entry name" value="Abhydrolase_3"/>
    <property type="match status" value="1"/>
</dbReference>
<keyword evidence="4" id="KW-1185">Reference proteome</keyword>
<sequence>MTGLAYDPEYAKAIAPFANAPQPVLTTALAQRESTDALLAAFLPKPPPSDTIQQTTYTIRSSDGTELRLRRFATPEHLASSTPLPAVLGIHGGGFISGNIDICSGMYAQDALDADRPVFAIGYRLAPEHPAPAGPEDVFAAFKYLVEHAAELNIDPARIGLKGESAGAGLAAGVALMARDRGFSPAPAKLVLVYPMLDDRTTVPADAAFLKLASWSPDKNALCWGAYVGEDKAGKPDADVSPYAAPPRAKSLRGLPSTFIDVGTLDIFRDESLEFASRLMREDVEVELHVYPGVPHVFDLVSVGSKLQRKAVELRAAALKSF</sequence>
<dbReference type="InterPro" id="IPR050300">
    <property type="entry name" value="GDXG_lipolytic_enzyme"/>
</dbReference>
<dbReference type="EMBL" id="JAZAVJ010000340">
    <property type="protein sequence ID" value="KAK7398401.1"/>
    <property type="molecule type" value="Genomic_DNA"/>
</dbReference>
<reference evidence="3 4" key="1">
    <citation type="journal article" date="2025" name="Microbiol. Resour. Announc.">
        <title>Draft genome sequences for Neonectria magnoliae and Neonectria punicea, canker pathogens of Liriodendron tulipifera and Acer saccharum in West Virginia.</title>
        <authorList>
            <person name="Petronek H.M."/>
            <person name="Kasson M.T."/>
            <person name="Metheny A.M."/>
            <person name="Stauder C.M."/>
            <person name="Lovett B."/>
            <person name="Lynch S.C."/>
            <person name="Garnas J.R."/>
            <person name="Kasson L.R."/>
            <person name="Stajich J.E."/>
        </authorList>
    </citation>
    <scope>NUCLEOTIDE SEQUENCE [LARGE SCALE GENOMIC DNA]</scope>
    <source>
        <strain evidence="3 4">NRRL 64653</strain>
    </source>
</reference>
<name>A0ABR1GJR9_9HYPO</name>
<feature type="domain" description="Alpha/beta hydrolase fold-3" evidence="2">
    <location>
        <begin position="88"/>
        <end position="298"/>
    </location>
</feature>
<dbReference type="Gene3D" id="3.40.50.1820">
    <property type="entry name" value="alpha/beta hydrolase"/>
    <property type="match status" value="1"/>
</dbReference>
<organism evidence="3 4">
    <name type="scientific">Neonectria punicea</name>
    <dbReference type="NCBI Taxonomy" id="979145"/>
    <lineage>
        <taxon>Eukaryota</taxon>
        <taxon>Fungi</taxon>
        <taxon>Dikarya</taxon>
        <taxon>Ascomycota</taxon>
        <taxon>Pezizomycotina</taxon>
        <taxon>Sordariomycetes</taxon>
        <taxon>Hypocreomycetidae</taxon>
        <taxon>Hypocreales</taxon>
        <taxon>Nectriaceae</taxon>
        <taxon>Neonectria</taxon>
    </lineage>
</organism>
<gene>
    <name evidence="3" type="ORF">QQX98_012219</name>
</gene>
<proteinExistence type="predicted"/>
<protein>
    <recommendedName>
        <fullName evidence="2">Alpha/beta hydrolase fold-3 domain-containing protein</fullName>
    </recommendedName>
</protein>
<keyword evidence="1" id="KW-0378">Hydrolase</keyword>
<evidence type="ECO:0000256" key="1">
    <source>
        <dbReference type="ARBA" id="ARBA00022801"/>
    </source>
</evidence>
<dbReference type="SUPFAM" id="SSF53474">
    <property type="entry name" value="alpha/beta-Hydrolases"/>
    <property type="match status" value="1"/>
</dbReference>
<evidence type="ECO:0000313" key="3">
    <source>
        <dbReference type="EMBL" id="KAK7398401.1"/>
    </source>
</evidence>
<dbReference type="InterPro" id="IPR013094">
    <property type="entry name" value="AB_hydrolase_3"/>
</dbReference>
<comment type="caution">
    <text evidence="3">The sequence shown here is derived from an EMBL/GenBank/DDBJ whole genome shotgun (WGS) entry which is preliminary data.</text>
</comment>
<evidence type="ECO:0000313" key="4">
    <source>
        <dbReference type="Proteomes" id="UP001498476"/>
    </source>
</evidence>
<dbReference type="PANTHER" id="PTHR48081:SF8">
    <property type="entry name" value="ALPHA_BETA HYDROLASE FOLD-3 DOMAIN-CONTAINING PROTEIN-RELATED"/>
    <property type="match status" value="1"/>
</dbReference>
<dbReference type="Proteomes" id="UP001498476">
    <property type="component" value="Unassembled WGS sequence"/>
</dbReference>